<dbReference type="GO" id="GO:0016787">
    <property type="term" value="F:hydrolase activity"/>
    <property type="evidence" value="ECO:0007669"/>
    <property type="project" value="UniProtKB-KW"/>
</dbReference>
<evidence type="ECO:0000313" key="8">
    <source>
        <dbReference type="EMBL" id="QBI19973.1"/>
    </source>
</evidence>
<dbReference type="GO" id="GO:0090729">
    <property type="term" value="F:toxin activity"/>
    <property type="evidence" value="ECO:0007669"/>
    <property type="project" value="UniProtKB-KW"/>
</dbReference>
<dbReference type="PANTHER" id="PTHR35901:SF1">
    <property type="entry name" value="EXONUCLEASE VAPC9"/>
    <property type="match status" value="1"/>
</dbReference>
<accession>A0A411YFF0</accession>
<proteinExistence type="inferred from homology"/>
<dbReference type="GO" id="GO:0004540">
    <property type="term" value="F:RNA nuclease activity"/>
    <property type="evidence" value="ECO:0007669"/>
    <property type="project" value="InterPro"/>
</dbReference>
<evidence type="ECO:0000256" key="6">
    <source>
        <dbReference type="HAMAP-Rule" id="MF_00265"/>
    </source>
</evidence>
<keyword evidence="6" id="KW-0800">Toxin</keyword>
<evidence type="ECO:0000256" key="3">
    <source>
        <dbReference type="ARBA" id="ARBA00022723"/>
    </source>
</evidence>
<dbReference type="InterPro" id="IPR002716">
    <property type="entry name" value="PIN_dom"/>
</dbReference>
<gene>
    <name evidence="6" type="primary">vapC</name>
    <name evidence="8" type="ORF">ER308_10650</name>
</gene>
<dbReference type="CDD" id="cd09873">
    <property type="entry name" value="PIN_Pae0151-like"/>
    <property type="match status" value="1"/>
</dbReference>
<comment type="similarity">
    <text evidence="6">Belongs to the PINc/VapC protein family.</text>
</comment>
<keyword evidence="9" id="KW-1185">Reference proteome</keyword>
<dbReference type="Gene3D" id="3.40.50.1010">
    <property type="entry name" value="5'-nuclease"/>
    <property type="match status" value="1"/>
</dbReference>
<keyword evidence="5 6" id="KW-0460">Magnesium</keyword>
<evidence type="ECO:0000256" key="1">
    <source>
        <dbReference type="ARBA" id="ARBA00022649"/>
    </source>
</evidence>
<keyword evidence="4 6" id="KW-0378">Hydrolase</keyword>
<evidence type="ECO:0000256" key="4">
    <source>
        <dbReference type="ARBA" id="ARBA00022801"/>
    </source>
</evidence>
<dbReference type="InterPro" id="IPR044153">
    <property type="entry name" value="PIN_Pae0151-like"/>
</dbReference>
<dbReference type="PANTHER" id="PTHR35901">
    <property type="entry name" value="RIBONUCLEASE VAPC3"/>
    <property type="match status" value="1"/>
</dbReference>
<evidence type="ECO:0000256" key="2">
    <source>
        <dbReference type="ARBA" id="ARBA00022722"/>
    </source>
</evidence>
<dbReference type="InterPro" id="IPR029060">
    <property type="entry name" value="PIN-like_dom_sf"/>
</dbReference>
<keyword evidence="2 6" id="KW-0540">Nuclease</keyword>
<evidence type="ECO:0000259" key="7">
    <source>
        <dbReference type="Pfam" id="PF01850"/>
    </source>
</evidence>
<dbReference type="EC" id="3.1.-.-" evidence="6"/>
<dbReference type="OrthoDB" id="4377304at2"/>
<organism evidence="8 9">
    <name type="scientific">Egibacter rhizosphaerae</name>
    <dbReference type="NCBI Taxonomy" id="1670831"/>
    <lineage>
        <taxon>Bacteria</taxon>
        <taxon>Bacillati</taxon>
        <taxon>Actinomycetota</taxon>
        <taxon>Nitriliruptoria</taxon>
        <taxon>Egibacterales</taxon>
        <taxon>Egibacteraceae</taxon>
        <taxon>Egibacter</taxon>
    </lineage>
</organism>
<name>A0A411YFF0_9ACTN</name>
<feature type="domain" description="PIN" evidence="7">
    <location>
        <begin position="7"/>
        <end position="121"/>
    </location>
</feature>
<dbReference type="Proteomes" id="UP000291469">
    <property type="component" value="Chromosome"/>
</dbReference>
<dbReference type="SUPFAM" id="SSF88723">
    <property type="entry name" value="PIN domain-like"/>
    <property type="match status" value="1"/>
</dbReference>
<evidence type="ECO:0000256" key="5">
    <source>
        <dbReference type="ARBA" id="ARBA00022842"/>
    </source>
</evidence>
<dbReference type="GO" id="GO:0000287">
    <property type="term" value="F:magnesium ion binding"/>
    <property type="evidence" value="ECO:0007669"/>
    <property type="project" value="UniProtKB-UniRule"/>
</dbReference>
<comment type="cofactor">
    <cofactor evidence="6">
        <name>Mg(2+)</name>
        <dbReference type="ChEBI" id="CHEBI:18420"/>
    </cofactor>
</comment>
<sequence length="131" mass="13704">MSSRLLVVDASAVVEVLRRSELGDAVAGAMRSAALATPAHLDAEVLSALARLVGGGAAAAASVDRALVELGRFPVERYPITPLLERAWALRDNVAARDAIYVACAELLGATLLTLDHKLARSSPVDVEHLP</sequence>
<feature type="binding site" evidence="6">
    <location>
        <position position="9"/>
    </location>
    <ligand>
        <name>Mg(2+)</name>
        <dbReference type="ChEBI" id="CHEBI:18420"/>
    </ligand>
</feature>
<feature type="binding site" evidence="6">
    <location>
        <position position="98"/>
    </location>
    <ligand>
        <name>Mg(2+)</name>
        <dbReference type="ChEBI" id="CHEBI:18420"/>
    </ligand>
</feature>
<dbReference type="EMBL" id="CP036402">
    <property type="protein sequence ID" value="QBI19973.1"/>
    <property type="molecule type" value="Genomic_DNA"/>
</dbReference>
<dbReference type="Pfam" id="PF01850">
    <property type="entry name" value="PIN"/>
    <property type="match status" value="1"/>
</dbReference>
<protein>
    <recommendedName>
        <fullName evidence="6">Ribonuclease VapC</fullName>
        <shortName evidence="6">RNase VapC</shortName>
        <ecNumber evidence="6">3.1.-.-</ecNumber>
    </recommendedName>
    <alternativeName>
        <fullName evidence="6">Toxin VapC</fullName>
    </alternativeName>
</protein>
<comment type="function">
    <text evidence="6">Toxic component of a toxin-antitoxin (TA) system. An RNase.</text>
</comment>
<keyword evidence="3 6" id="KW-0479">Metal-binding</keyword>
<evidence type="ECO:0000313" key="9">
    <source>
        <dbReference type="Proteomes" id="UP000291469"/>
    </source>
</evidence>
<reference evidence="8 9" key="1">
    <citation type="submission" date="2019-01" db="EMBL/GenBank/DDBJ databases">
        <title>Egibacter rhizosphaerae EGI 80759T.</title>
        <authorList>
            <person name="Chen D.-D."/>
            <person name="Tian Y."/>
            <person name="Jiao J.-Y."/>
            <person name="Zhang X.-T."/>
            <person name="Zhang Y.-G."/>
            <person name="Zhang Y."/>
            <person name="Xiao M."/>
            <person name="Shu W.-S."/>
            <person name="Li W.-J."/>
        </authorList>
    </citation>
    <scope>NUCLEOTIDE SEQUENCE [LARGE SCALE GENOMIC DNA]</scope>
    <source>
        <strain evidence="8 9">EGI 80759</strain>
    </source>
</reference>
<dbReference type="KEGG" id="erz:ER308_10650"/>
<keyword evidence="1 6" id="KW-1277">Toxin-antitoxin system</keyword>
<dbReference type="InterPro" id="IPR022907">
    <property type="entry name" value="VapC_family"/>
</dbReference>
<dbReference type="HAMAP" id="MF_00265">
    <property type="entry name" value="VapC_Nob1"/>
    <property type="match status" value="1"/>
</dbReference>
<dbReference type="InterPro" id="IPR051619">
    <property type="entry name" value="TypeII_TA_RNase_PINc/VapC"/>
</dbReference>
<dbReference type="AlphaFoldDB" id="A0A411YFF0"/>